<sequence>MIKIPHKEFKDRINRMKDQMKREQFDLLIIYGDEYRRENLRYVSNFWPLFERGALVVPYEGEPILLAAPEGENVCKEMSAWPNISLIPDFACVTVPDDIEYPHANYTSFGSLFADIQQKTFVRKVGIVGDDAMSRQVYAAIVDGLAGCEVSDANAILCESRLLKSENEIACLKEAARIADVGYKALLAAAEVGKSELELSAAAHQAAFEAGAEAVPFCLVSSGKRVETIIGRATGKRIEDGDMVMAALAIQYEGYIATINFPFVVGTISERQRQFIDLLLEANDIAISKLRPGGKQSELVKAVKEHFRNRNVSQYDLYPPLHGCGVAEAESPYPNESTEGVFAPGMTVNTDISLFGHPDGSNRIEECFVITKDGYERMSRLVGELSRQWKETGNIDPAIVQ</sequence>
<dbReference type="RefSeq" id="WP_377564524.1">
    <property type="nucleotide sequence ID" value="NZ_JBHTJZ010000014.1"/>
</dbReference>
<dbReference type="Pfam" id="PF00557">
    <property type="entry name" value="Peptidase_M24"/>
    <property type="match status" value="1"/>
</dbReference>
<keyword evidence="4" id="KW-1185">Reference proteome</keyword>
<comment type="caution">
    <text evidence="3">The sequence shown here is derived from an EMBL/GenBank/DDBJ whole genome shotgun (WGS) entry which is preliminary data.</text>
</comment>
<evidence type="ECO:0000259" key="1">
    <source>
        <dbReference type="Pfam" id="PF00557"/>
    </source>
</evidence>
<dbReference type="SUPFAM" id="SSF53092">
    <property type="entry name" value="Creatinase/prolidase N-terminal domain"/>
    <property type="match status" value="1"/>
</dbReference>
<dbReference type="EMBL" id="JBHTJZ010000014">
    <property type="protein sequence ID" value="MFD0960154.1"/>
    <property type="molecule type" value="Genomic_DNA"/>
</dbReference>
<feature type="domain" description="Creatinase N-terminal" evidence="2">
    <location>
        <begin position="12"/>
        <end position="161"/>
    </location>
</feature>
<dbReference type="Pfam" id="PF01321">
    <property type="entry name" value="Creatinase_N"/>
    <property type="match status" value="1"/>
</dbReference>
<dbReference type="Gene3D" id="3.40.350.10">
    <property type="entry name" value="Creatinase/prolidase N-terminal domain"/>
    <property type="match status" value="1"/>
</dbReference>
<accession>A0ABW3HRX6</accession>
<name>A0ABW3HRX6_9BACL</name>
<dbReference type="PANTHER" id="PTHR46112">
    <property type="entry name" value="AMINOPEPTIDASE"/>
    <property type="match status" value="1"/>
</dbReference>
<protein>
    <submittedName>
        <fullName evidence="3">M24 family metallopeptidase</fullName>
    </submittedName>
</protein>
<evidence type="ECO:0000259" key="2">
    <source>
        <dbReference type="Pfam" id="PF01321"/>
    </source>
</evidence>
<feature type="domain" description="Peptidase M24" evidence="1">
    <location>
        <begin position="171"/>
        <end position="372"/>
    </location>
</feature>
<dbReference type="InterPro" id="IPR050659">
    <property type="entry name" value="Peptidase_M24B"/>
</dbReference>
<gene>
    <name evidence="3" type="ORF">ACFQ2I_12205</name>
</gene>
<dbReference type="InterPro" id="IPR036005">
    <property type="entry name" value="Creatinase/aminopeptidase-like"/>
</dbReference>
<dbReference type="InterPro" id="IPR000994">
    <property type="entry name" value="Pept_M24"/>
</dbReference>
<dbReference type="InterPro" id="IPR000587">
    <property type="entry name" value="Creatinase_N"/>
</dbReference>
<dbReference type="CDD" id="cd01066">
    <property type="entry name" value="APP_MetAP"/>
    <property type="match status" value="1"/>
</dbReference>
<dbReference type="SUPFAM" id="SSF55920">
    <property type="entry name" value="Creatinase/aminopeptidase"/>
    <property type="match status" value="1"/>
</dbReference>
<dbReference type="Gene3D" id="3.90.230.10">
    <property type="entry name" value="Creatinase/methionine aminopeptidase superfamily"/>
    <property type="match status" value="1"/>
</dbReference>
<proteinExistence type="predicted"/>
<organism evidence="3 4">
    <name type="scientific">Paenibacillus chungangensis</name>
    <dbReference type="NCBI Taxonomy" id="696535"/>
    <lineage>
        <taxon>Bacteria</taxon>
        <taxon>Bacillati</taxon>
        <taxon>Bacillota</taxon>
        <taxon>Bacilli</taxon>
        <taxon>Bacillales</taxon>
        <taxon>Paenibacillaceae</taxon>
        <taxon>Paenibacillus</taxon>
    </lineage>
</organism>
<evidence type="ECO:0000313" key="4">
    <source>
        <dbReference type="Proteomes" id="UP001596989"/>
    </source>
</evidence>
<reference evidence="4" key="1">
    <citation type="journal article" date="2019" name="Int. J. Syst. Evol. Microbiol.">
        <title>The Global Catalogue of Microorganisms (GCM) 10K type strain sequencing project: providing services to taxonomists for standard genome sequencing and annotation.</title>
        <authorList>
            <consortium name="The Broad Institute Genomics Platform"/>
            <consortium name="The Broad Institute Genome Sequencing Center for Infectious Disease"/>
            <person name="Wu L."/>
            <person name="Ma J."/>
        </authorList>
    </citation>
    <scope>NUCLEOTIDE SEQUENCE [LARGE SCALE GENOMIC DNA]</scope>
    <source>
        <strain evidence="4">CCUG 59129</strain>
    </source>
</reference>
<dbReference type="InterPro" id="IPR029149">
    <property type="entry name" value="Creatin/AminoP/Spt16_N"/>
</dbReference>
<dbReference type="PANTHER" id="PTHR46112:SF2">
    <property type="entry name" value="XAA-PRO AMINOPEPTIDASE P-RELATED"/>
    <property type="match status" value="1"/>
</dbReference>
<evidence type="ECO:0000313" key="3">
    <source>
        <dbReference type="EMBL" id="MFD0960154.1"/>
    </source>
</evidence>
<dbReference type="Proteomes" id="UP001596989">
    <property type="component" value="Unassembled WGS sequence"/>
</dbReference>